<dbReference type="PANTHER" id="PTHR10809">
    <property type="entry name" value="VESICLE-ASSOCIATED MEMBRANE PROTEIN-ASSOCIATED PROTEIN"/>
    <property type="match status" value="1"/>
</dbReference>
<dbReference type="EMBL" id="CM017887">
    <property type="protein sequence ID" value="KAG1371218.1"/>
    <property type="molecule type" value="Genomic_DNA"/>
</dbReference>
<dbReference type="AlphaFoldDB" id="A0A8K0J0M1"/>
<dbReference type="GO" id="GO:0005789">
    <property type="term" value="C:endoplasmic reticulum membrane"/>
    <property type="evidence" value="ECO:0007669"/>
    <property type="project" value="InterPro"/>
</dbReference>
<comment type="caution">
    <text evidence="1">The sequence shown here is derived from an EMBL/GenBank/DDBJ whole genome shotgun (WGS) entry which is preliminary data.</text>
</comment>
<evidence type="ECO:0000313" key="1">
    <source>
        <dbReference type="EMBL" id="KAG1371218.1"/>
    </source>
</evidence>
<dbReference type="PANTHER" id="PTHR10809:SF148">
    <property type="entry name" value="OS01G0936800 PROTEIN"/>
    <property type="match status" value="1"/>
</dbReference>
<dbReference type="GO" id="GO:0005886">
    <property type="term" value="C:plasma membrane"/>
    <property type="evidence" value="ECO:0007669"/>
    <property type="project" value="TreeGrafter"/>
</dbReference>
<dbReference type="InterPro" id="IPR008962">
    <property type="entry name" value="PapD-like_sf"/>
</dbReference>
<proteinExistence type="predicted"/>
<sequence>MSYTAITITMRILISAFTKWLAMIKRYADLLPGIQIGKGKQVDMAFMSIVILSGYVAFTMQAQKTAPPDMQLRDKFLVQGTIVPYGTTDEETIPSFFSKENGRYIEENKMRVILVSPPHSPVLQPLNGALKQEPVHKAPDLKETPVSTNQMNGVENLHPFHVAKDAEDLKLKLNDLEVKLNEDPSSNWGSVVPDMCFLCLDIVQKEVYDSDSSWFSLFICGLHDNSWCDTWIPVAPMRDGMKGKAKDWIIKVDLGTLNGVMECDDCQISTDSAESTLRQLDSSSLQ</sequence>
<dbReference type="SUPFAM" id="SSF49354">
    <property type="entry name" value="PapD-like"/>
    <property type="match status" value="1"/>
</dbReference>
<protein>
    <submittedName>
        <fullName evidence="1">Uncharacterized protein</fullName>
    </submittedName>
</protein>
<gene>
    <name evidence="1" type="ORF">COCNU_16G003120</name>
</gene>
<evidence type="ECO:0000313" key="2">
    <source>
        <dbReference type="Proteomes" id="UP000797356"/>
    </source>
</evidence>
<reference evidence="1" key="2">
    <citation type="submission" date="2019-07" db="EMBL/GenBank/DDBJ databases">
        <authorList>
            <person name="Yang Y."/>
            <person name="Bocs S."/>
            <person name="Baudouin L."/>
        </authorList>
    </citation>
    <scope>NUCLEOTIDE SEQUENCE</scope>
    <source>
        <tissue evidence="1">Spear leaf of Hainan Tall coconut</tissue>
    </source>
</reference>
<dbReference type="GO" id="GO:0090158">
    <property type="term" value="P:endoplasmic reticulum membrane organization"/>
    <property type="evidence" value="ECO:0007669"/>
    <property type="project" value="TreeGrafter"/>
</dbReference>
<keyword evidence="2" id="KW-1185">Reference proteome</keyword>
<dbReference type="GO" id="GO:0061817">
    <property type="term" value="P:endoplasmic reticulum-plasma membrane tethering"/>
    <property type="evidence" value="ECO:0007669"/>
    <property type="project" value="TreeGrafter"/>
</dbReference>
<dbReference type="InterPro" id="IPR013783">
    <property type="entry name" value="Ig-like_fold"/>
</dbReference>
<reference evidence="1" key="1">
    <citation type="journal article" date="2017" name="Gigascience">
        <title>The genome draft of coconut (Cocos nucifera).</title>
        <authorList>
            <person name="Xiao Y."/>
            <person name="Xu P."/>
            <person name="Fan H."/>
            <person name="Baudouin L."/>
            <person name="Xia W."/>
            <person name="Bocs S."/>
            <person name="Xu J."/>
            <person name="Li Q."/>
            <person name="Guo A."/>
            <person name="Zhou L."/>
            <person name="Li J."/>
            <person name="Wu Y."/>
            <person name="Ma Z."/>
            <person name="Armero A."/>
            <person name="Issali A.E."/>
            <person name="Liu N."/>
            <person name="Peng M."/>
            <person name="Yang Y."/>
        </authorList>
    </citation>
    <scope>NUCLEOTIDE SEQUENCE</scope>
    <source>
        <tissue evidence="1">Spear leaf of Hainan Tall coconut</tissue>
    </source>
</reference>
<accession>A0A8K0J0M1</accession>
<name>A0A8K0J0M1_COCNU</name>
<organism evidence="1 2">
    <name type="scientific">Cocos nucifera</name>
    <name type="common">Coconut palm</name>
    <dbReference type="NCBI Taxonomy" id="13894"/>
    <lineage>
        <taxon>Eukaryota</taxon>
        <taxon>Viridiplantae</taxon>
        <taxon>Streptophyta</taxon>
        <taxon>Embryophyta</taxon>
        <taxon>Tracheophyta</taxon>
        <taxon>Spermatophyta</taxon>
        <taxon>Magnoliopsida</taxon>
        <taxon>Liliopsida</taxon>
        <taxon>Arecaceae</taxon>
        <taxon>Arecoideae</taxon>
        <taxon>Cocoseae</taxon>
        <taxon>Attaleinae</taxon>
        <taxon>Cocos</taxon>
    </lineage>
</organism>
<dbReference type="OrthoDB" id="264603at2759"/>
<dbReference type="Proteomes" id="UP000797356">
    <property type="component" value="Chromosome 16"/>
</dbReference>
<dbReference type="Gene3D" id="2.60.40.10">
    <property type="entry name" value="Immunoglobulins"/>
    <property type="match status" value="1"/>
</dbReference>
<dbReference type="InterPro" id="IPR016763">
    <property type="entry name" value="VAP"/>
</dbReference>